<dbReference type="InterPro" id="IPR013249">
    <property type="entry name" value="RNA_pol_sigma70_r4_t2"/>
</dbReference>
<keyword evidence="2" id="KW-0805">Transcription regulation</keyword>
<gene>
    <name evidence="8" type="ORF">HNR20_000594</name>
</gene>
<dbReference type="NCBIfam" id="TIGR02937">
    <property type="entry name" value="sigma70-ECF"/>
    <property type="match status" value="1"/>
</dbReference>
<dbReference type="InterPro" id="IPR007627">
    <property type="entry name" value="RNA_pol_sigma70_r2"/>
</dbReference>
<evidence type="ECO:0000313" key="9">
    <source>
        <dbReference type="Proteomes" id="UP000586947"/>
    </source>
</evidence>
<organism evidence="8 9">
    <name type="scientific">Micromonospora parathelypteridis</name>
    <dbReference type="NCBI Taxonomy" id="1839617"/>
    <lineage>
        <taxon>Bacteria</taxon>
        <taxon>Bacillati</taxon>
        <taxon>Actinomycetota</taxon>
        <taxon>Actinomycetes</taxon>
        <taxon>Micromonosporales</taxon>
        <taxon>Micromonosporaceae</taxon>
        <taxon>Micromonospora</taxon>
    </lineage>
</organism>
<dbReference type="Gene3D" id="1.10.1740.10">
    <property type="match status" value="1"/>
</dbReference>
<reference evidence="8 9" key="1">
    <citation type="submission" date="2020-08" db="EMBL/GenBank/DDBJ databases">
        <title>Sequencing the genomes of 1000 actinobacteria strains.</title>
        <authorList>
            <person name="Klenk H.-P."/>
        </authorList>
    </citation>
    <scope>NUCLEOTIDE SEQUENCE [LARGE SCALE GENOMIC DNA]</scope>
    <source>
        <strain evidence="8 9">DSM 103125</strain>
    </source>
</reference>
<dbReference type="RefSeq" id="WP_221309676.1">
    <property type="nucleotide sequence ID" value="NZ_BMNF01000008.1"/>
</dbReference>
<evidence type="ECO:0000259" key="7">
    <source>
        <dbReference type="Pfam" id="PF08281"/>
    </source>
</evidence>
<evidence type="ECO:0000256" key="4">
    <source>
        <dbReference type="ARBA" id="ARBA00023163"/>
    </source>
</evidence>
<keyword evidence="3" id="KW-0731">Sigma factor</keyword>
<evidence type="ECO:0000256" key="2">
    <source>
        <dbReference type="ARBA" id="ARBA00023015"/>
    </source>
</evidence>
<evidence type="ECO:0000313" key="8">
    <source>
        <dbReference type="EMBL" id="MBB5476089.1"/>
    </source>
</evidence>
<dbReference type="InterPro" id="IPR013325">
    <property type="entry name" value="RNA_pol_sigma_r2"/>
</dbReference>
<dbReference type="InterPro" id="IPR014284">
    <property type="entry name" value="RNA_pol_sigma-70_dom"/>
</dbReference>
<evidence type="ECO:0000256" key="1">
    <source>
        <dbReference type="ARBA" id="ARBA00010641"/>
    </source>
</evidence>
<evidence type="ECO:0000256" key="5">
    <source>
        <dbReference type="SAM" id="MobiDB-lite"/>
    </source>
</evidence>
<proteinExistence type="inferred from homology"/>
<dbReference type="GO" id="GO:0016987">
    <property type="term" value="F:sigma factor activity"/>
    <property type="evidence" value="ECO:0007669"/>
    <property type="project" value="UniProtKB-KW"/>
</dbReference>
<dbReference type="AlphaFoldDB" id="A0A840VV59"/>
<keyword evidence="4" id="KW-0804">Transcription</keyword>
<feature type="domain" description="RNA polymerase sigma factor 70 region 4 type 2" evidence="7">
    <location>
        <begin position="105"/>
        <end position="156"/>
    </location>
</feature>
<dbReference type="Pfam" id="PF08281">
    <property type="entry name" value="Sigma70_r4_2"/>
    <property type="match status" value="1"/>
</dbReference>
<protein>
    <submittedName>
        <fullName evidence="8">RNA polymerase sigma-70 factor (ECF subfamily)</fullName>
    </submittedName>
</protein>
<feature type="region of interest" description="Disordered" evidence="5">
    <location>
        <begin position="161"/>
        <end position="194"/>
    </location>
</feature>
<comment type="similarity">
    <text evidence="1">Belongs to the sigma-70 factor family. ECF subfamily.</text>
</comment>
<dbReference type="InterPro" id="IPR013324">
    <property type="entry name" value="RNA_pol_sigma_r3/r4-like"/>
</dbReference>
<dbReference type="SUPFAM" id="SSF88946">
    <property type="entry name" value="Sigma2 domain of RNA polymerase sigma factors"/>
    <property type="match status" value="1"/>
</dbReference>
<dbReference type="GO" id="GO:0006352">
    <property type="term" value="P:DNA-templated transcription initiation"/>
    <property type="evidence" value="ECO:0007669"/>
    <property type="project" value="InterPro"/>
</dbReference>
<dbReference type="InterPro" id="IPR036388">
    <property type="entry name" value="WH-like_DNA-bd_sf"/>
</dbReference>
<feature type="domain" description="RNA polymerase sigma-70 region 2" evidence="6">
    <location>
        <begin position="13"/>
        <end position="78"/>
    </location>
</feature>
<evidence type="ECO:0000256" key="3">
    <source>
        <dbReference type="ARBA" id="ARBA00023082"/>
    </source>
</evidence>
<sequence length="194" mass="21081">MADPETAQEFTALYADTRGRVYAYAVARAGRSLADEVVAETFLVAWRRFAQMPRAAALPWLLGVARNVIRERYRDEERQRAIAAEMLAWVADAPDVADGVAERSAILTALAGLSENDREVLTLTAWDGLSPRAAARVVNCSAPAFLVRLHRARNRLTRAVAAAGEPAAATSRSTKPNITEPAVTKPVVTKEPSR</sequence>
<dbReference type="EMBL" id="JACHDP010000001">
    <property type="protein sequence ID" value="MBB5476089.1"/>
    <property type="molecule type" value="Genomic_DNA"/>
</dbReference>
<dbReference type="PANTHER" id="PTHR43133:SF25">
    <property type="entry name" value="RNA POLYMERASE SIGMA FACTOR RFAY-RELATED"/>
    <property type="match status" value="1"/>
</dbReference>
<dbReference type="GO" id="GO:0003677">
    <property type="term" value="F:DNA binding"/>
    <property type="evidence" value="ECO:0007669"/>
    <property type="project" value="InterPro"/>
</dbReference>
<dbReference type="PANTHER" id="PTHR43133">
    <property type="entry name" value="RNA POLYMERASE ECF-TYPE SIGMA FACTO"/>
    <property type="match status" value="1"/>
</dbReference>
<keyword evidence="9" id="KW-1185">Reference proteome</keyword>
<name>A0A840VV59_9ACTN</name>
<dbReference type="Pfam" id="PF04542">
    <property type="entry name" value="Sigma70_r2"/>
    <property type="match status" value="1"/>
</dbReference>
<accession>A0A840VV59</accession>
<dbReference type="InterPro" id="IPR039425">
    <property type="entry name" value="RNA_pol_sigma-70-like"/>
</dbReference>
<dbReference type="SUPFAM" id="SSF88659">
    <property type="entry name" value="Sigma3 and sigma4 domains of RNA polymerase sigma factors"/>
    <property type="match status" value="1"/>
</dbReference>
<comment type="caution">
    <text evidence="8">The sequence shown here is derived from an EMBL/GenBank/DDBJ whole genome shotgun (WGS) entry which is preliminary data.</text>
</comment>
<evidence type="ECO:0000259" key="6">
    <source>
        <dbReference type="Pfam" id="PF04542"/>
    </source>
</evidence>
<dbReference type="Proteomes" id="UP000586947">
    <property type="component" value="Unassembled WGS sequence"/>
</dbReference>
<dbReference type="Gene3D" id="1.10.10.10">
    <property type="entry name" value="Winged helix-like DNA-binding domain superfamily/Winged helix DNA-binding domain"/>
    <property type="match status" value="1"/>
</dbReference>